<evidence type="ECO:0000313" key="1">
    <source>
        <dbReference type="EMBL" id="JAD33313.1"/>
    </source>
</evidence>
<organism evidence="1">
    <name type="scientific">Arundo donax</name>
    <name type="common">Giant reed</name>
    <name type="synonym">Donax arundinaceus</name>
    <dbReference type="NCBI Taxonomy" id="35708"/>
    <lineage>
        <taxon>Eukaryota</taxon>
        <taxon>Viridiplantae</taxon>
        <taxon>Streptophyta</taxon>
        <taxon>Embryophyta</taxon>
        <taxon>Tracheophyta</taxon>
        <taxon>Spermatophyta</taxon>
        <taxon>Magnoliopsida</taxon>
        <taxon>Liliopsida</taxon>
        <taxon>Poales</taxon>
        <taxon>Poaceae</taxon>
        <taxon>PACMAD clade</taxon>
        <taxon>Arundinoideae</taxon>
        <taxon>Arundineae</taxon>
        <taxon>Arundo</taxon>
    </lineage>
</organism>
<reference evidence="1" key="2">
    <citation type="journal article" date="2015" name="Data Brief">
        <title>Shoot transcriptome of the giant reed, Arundo donax.</title>
        <authorList>
            <person name="Barrero R.A."/>
            <person name="Guerrero F.D."/>
            <person name="Moolhuijzen P."/>
            <person name="Goolsby J.A."/>
            <person name="Tidwell J."/>
            <person name="Bellgard S.E."/>
            <person name="Bellgard M.I."/>
        </authorList>
    </citation>
    <scope>NUCLEOTIDE SEQUENCE</scope>
    <source>
        <tissue evidence="1">Shoot tissue taken approximately 20 cm above the soil surface</tissue>
    </source>
</reference>
<dbReference type="EMBL" id="GBRH01264582">
    <property type="protein sequence ID" value="JAD33313.1"/>
    <property type="molecule type" value="Transcribed_RNA"/>
</dbReference>
<proteinExistence type="predicted"/>
<name>A0A0A8Z6L1_ARUDO</name>
<accession>A0A0A8Z6L1</accession>
<protein>
    <submittedName>
        <fullName evidence="1">Uncharacterized protein</fullName>
    </submittedName>
</protein>
<sequence length="16" mass="1832">MAVLWSSHSAKELFLL</sequence>
<dbReference type="AlphaFoldDB" id="A0A0A8Z6L1"/>
<reference evidence="1" key="1">
    <citation type="submission" date="2014-09" db="EMBL/GenBank/DDBJ databases">
        <authorList>
            <person name="Magalhaes I.L.F."/>
            <person name="Oliveira U."/>
            <person name="Santos F.R."/>
            <person name="Vidigal T.H.D.A."/>
            <person name="Brescovit A.D."/>
            <person name="Santos A.J."/>
        </authorList>
    </citation>
    <scope>NUCLEOTIDE SEQUENCE</scope>
    <source>
        <tissue evidence="1">Shoot tissue taken approximately 20 cm above the soil surface</tissue>
    </source>
</reference>